<dbReference type="EMBL" id="JAATEN010000028">
    <property type="protein sequence ID" value="NJQ03647.1"/>
    <property type="molecule type" value="Genomic_DNA"/>
</dbReference>
<name>A0ABX1C149_9ACTN</name>
<reference evidence="4 5" key="1">
    <citation type="submission" date="2020-03" db="EMBL/GenBank/DDBJ databases">
        <title>WGS of actinomycetes isolated from Thailand.</title>
        <authorList>
            <person name="Thawai C."/>
        </authorList>
    </citation>
    <scope>NUCLEOTIDE SEQUENCE [LARGE SCALE GENOMIC DNA]</scope>
    <source>
        <strain evidence="4 5">PLAI 1-29</strain>
    </source>
</reference>
<dbReference type="CDD" id="cd24056">
    <property type="entry name" value="ASKHA_NBD_MtPPX1-like"/>
    <property type="match status" value="1"/>
</dbReference>
<feature type="compositionally biased region" description="Gly residues" evidence="2">
    <location>
        <begin position="344"/>
        <end position="358"/>
    </location>
</feature>
<evidence type="ECO:0000259" key="3">
    <source>
        <dbReference type="Pfam" id="PF02541"/>
    </source>
</evidence>
<protein>
    <submittedName>
        <fullName evidence="4">Ppx/GppA family phosphatase</fullName>
    </submittedName>
</protein>
<gene>
    <name evidence="4" type="ORF">HCK00_24805</name>
</gene>
<proteinExistence type="inferred from homology"/>
<dbReference type="InterPro" id="IPR050273">
    <property type="entry name" value="GppA/Ppx_hydrolase"/>
</dbReference>
<dbReference type="Gene3D" id="3.30.420.150">
    <property type="entry name" value="Exopolyphosphatase. Domain 2"/>
    <property type="match status" value="1"/>
</dbReference>
<comment type="caution">
    <text evidence="4">The sequence shown here is derived from an EMBL/GenBank/DDBJ whole genome shotgun (WGS) entry which is preliminary data.</text>
</comment>
<accession>A0ABX1C149</accession>
<feature type="compositionally biased region" description="Gly residues" evidence="2">
    <location>
        <begin position="326"/>
        <end position="337"/>
    </location>
</feature>
<sequence length="358" mass="37463">MRLGVLDVGSNTVHLLVVDAHPGARPLPAHSHKAELRLAELLDERGAIGEQGMDRLVAVVGEALRAAEDKGAEEVLPFATSAVRDASNADEVLARLAAGTGVRPVVLSGEEEARLTFLAARRWFGWSAGRLLVLDIGGGSLELAHGTDEEPDGAASLPLGAGRLTAARLPGDPPDPEDVRALRRHVRAEIARVAGEFSRSGAPDHAVGTSKTFRRLARIAGAARSADGLYVKRSLSRAALEEWVPRLTRMTAAERAELPGVSRGRAPQLVAGALVAEAAMDLFGVDELEICPWALREGVILRRLDQLPQRLDRQGPADIPDERHGPGGPGGRGGPGGPDRARLPGGGGGPVDPARTGG</sequence>
<evidence type="ECO:0000313" key="5">
    <source>
        <dbReference type="Proteomes" id="UP000695264"/>
    </source>
</evidence>
<dbReference type="Pfam" id="PF02541">
    <property type="entry name" value="Ppx-GppA"/>
    <property type="match status" value="1"/>
</dbReference>
<dbReference type="PANTHER" id="PTHR30005:SF0">
    <property type="entry name" value="RETROGRADE REGULATION PROTEIN 2"/>
    <property type="match status" value="1"/>
</dbReference>
<dbReference type="Proteomes" id="UP000695264">
    <property type="component" value="Unassembled WGS sequence"/>
</dbReference>
<dbReference type="InterPro" id="IPR003695">
    <property type="entry name" value="Ppx_GppA_N"/>
</dbReference>
<dbReference type="PANTHER" id="PTHR30005">
    <property type="entry name" value="EXOPOLYPHOSPHATASE"/>
    <property type="match status" value="1"/>
</dbReference>
<dbReference type="InterPro" id="IPR043129">
    <property type="entry name" value="ATPase_NBD"/>
</dbReference>
<comment type="similarity">
    <text evidence="1">Belongs to the GppA/Ppx family.</text>
</comment>
<feature type="region of interest" description="Disordered" evidence="2">
    <location>
        <begin position="312"/>
        <end position="358"/>
    </location>
</feature>
<dbReference type="Gene3D" id="3.30.420.40">
    <property type="match status" value="1"/>
</dbReference>
<evidence type="ECO:0000313" key="4">
    <source>
        <dbReference type="EMBL" id="NJQ03647.1"/>
    </source>
</evidence>
<feature type="compositionally biased region" description="Basic and acidic residues" evidence="2">
    <location>
        <begin position="312"/>
        <end position="325"/>
    </location>
</feature>
<organism evidence="4 5">
    <name type="scientific">Streptomyces zingiberis</name>
    <dbReference type="NCBI Taxonomy" id="2053010"/>
    <lineage>
        <taxon>Bacteria</taxon>
        <taxon>Bacillati</taxon>
        <taxon>Actinomycetota</taxon>
        <taxon>Actinomycetes</taxon>
        <taxon>Kitasatosporales</taxon>
        <taxon>Streptomycetaceae</taxon>
        <taxon>Streptomyces</taxon>
    </lineage>
</organism>
<evidence type="ECO:0000256" key="1">
    <source>
        <dbReference type="ARBA" id="ARBA00007125"/>
    </source>
</evidence>
<feature type="domain" description="Ppx/GppA phosphatase N-terminal" evidence="3">
    <location>
        <begin position="26"/>
        <end position="305"/>
    </location>
</feature>
<evidence type="ECO:0000256" key="2">
    <source>
        <dbReference type="SAM" id="MobiDB-lite"/>
    </source>
</evidence>
<dbReference type="SUPFAM" id="SSF53067">
    <property type="entry name" value="Actin-like ATPase domain"/>
    <property type="match status" value="2"/>
</dbReference>
<keyword evidence="5" id="KW-1185">Reference proteome</keyword>